<evidence type="ECO:0000313" key="1">
    <source>
        <dbReference type="EMBL" id="TWI82490.1"/>
    </source>
</evidence>
<dbReference type="InterPro" id="IPR011659">
    <property type="entry name" value="WD40"/>
</dbReference>
<protein>
    <submittedName>
        <fullName evidence="1">WD40 repeat protein</fullName>
    </submittedName>
</protein>
<dbReference type="SUPFAM" id="SSF82171">
    <property type="entry name" value="DPP6 N-terminal domain-like"/>
    <property type="match status" value="1"/>
</dbReference>
<dbReference type="InterPro" id="IPR011990">
    <property type="entry name" value="TPR-like_helical_dom_sf"/>
</dbReference>
<dbReference type="SUPFAM" id="SSF48452">
    <property type="entry name" value="TPR-like"/>
    <property type="match status" value="1"/>
</dbReference>
<dbReference type="Gene3D" id="1.25.40.10">
    <property type="entry name" value="Tetratricopeptide repeat domain"/>
    <property type="match status" value="1"/>
</dbReference>
<dbReference type="Proteomes" id="UP000316778">
    <property type="component" value="Unassembled WGS sequence"/>
</dbReference>
<dbReference type="OrthoDB" id="9809364at2"/>
<sequence>MKQLFLTIVFTSLLLSVYAQEQPRVRRQADEHFMRYEYGNAALLYEDLIKHRSKVDPEVITRLAYCYRKMNAYEKAAQWYAKATADATHAKAEDWLYYGDALKSLGRYEEAVAQYNKYAQQPGADQARVKDRIAGCDSAKIWLASPDTDFVLRNAAPANTSYADWGGIFYKTSYALFTSDSLRRDELSGKSKRYRRSYGWTMQDYARLYLGREDKYGRITIRDLSPRLNKFKYHIGPLAYTADYDTVYFTITNPDRPHGKKMKGWPVYGTRRLMVFYSVNKNGAWQKPVPFAYNRPDSFSVGHVALSADGSVLYFASDMPGGYGETDIWYCEKQPDSTWGTPKNCGPVINTPEQDEFPTVSGGNVFYYASKGHAGMGGFDIFEASGARDQWSAPVNLHVPRNSPADDFFYTVIHNEKGFLSSNREGGKGDDDIYFLSFNPEPLRTPIKPLLTIKLEGSTCPNFLGCCVYLYNKQRGIGWCYLLEDGHFEAMLEADTEYEIRVYVNGTLRQTIPVDTHGVQDATTIEKLICPGQQ</sequence>
<accession>A0A562SP73</accession>
<proteinExistence type="predicted"/>
<gene>
    <name evidence="1" type="ORF">LX66_5063</name>
</gene>
<dbReference type="Pfam" id="PF07676">
    <property type="entry name" value="PD40"/>
    <property type="match status" value="1"/>
</dbReference>
<comment type="caution">
    <text evidence="1">The sequence shown here is derived from an EMBL/GenBank/DDBJ whole genome shotgun (WGS) entry which is preliminary data.</text>
</comment>
<dbReference type="RefSeq" id="WP_145718623.1">
    <property type="nucleotide sequence ID" value="NZ_BAAAFY010000006.1"/>
</dbReference>
<dbReference type="AlphaFoldDB" id="A0A562SP73"/>
<evidence type="ECO:0000313" key="2">
    <source>
        <dbReference type="Proteomes" id="UP000316778"/>
    </source>
</evidence>
<name>A0A562SP73_CHIJA</name>
<reference evidence="1 2" key="1">
    <citation type="journal article" date="2013" name="Stand. Genomic Sci.">
        <title>Genomic Encyclopedia of Type Strains, Phase I: The one thousand microbial genomes (KMG-I) project.</title>
        <authorList>
            <person name="Kyrpides N.C."/>
            <person name="Woyke T."/>
            <person name="Eisen J.A."/>
            <person name="Garrity G."/>
            <person name="Lilburn T.G."/>
            <person name="Beck B.J."/>
            <person name="Whitman W.B."/>
            <person name="Hugenholtz P."/>
            <person name="Klenk H.P."/>
        </authorList>
    </citation>
    <scope>NUCLEOTIDE SEQUENCE [LARGE SCALE GENOMIC DNA]</scope>
    <source>
        <strain evidence="1 2">DSM 13484</strain>
    </source>
</reference>
<organism evidence="1 2">
    <name type="scientific">Chitinophaga japonensis</name>
    <name type="common">Flexibacter japonensis</name>
    <dbReference type="NCBI Taxonomy" id="104662"/>
    <lineage>
        <taxon>Bacteria</taxon>
        <taxon>Pseudomonadati</taxon>
        <taxon>Bacteroidota</taxon>
        <taxon>Chitinophagia</taxon>
        <taxon>Chitinophagales</taxon>
        <taxon>Chitinophagaceae</taxon>
        <taxon>Chitinophaga</taxon>
    </lineage>
</organism>
<keyword evidence="2" id="KW-1185">Reference proteome</keyword>
<dbReference type="EMBL" id="VLLG01000006">
    <property type="protein sequence ID" value="TWI82490.1"/>
    <property type="molecule type" value="Genomic_DNA"/>
</dbReference>